<evidence type="ECO:0000256" key="1">
    <source>
        <dbReference type="SAM" id="MobiDB-lite"/>
    </source>
</evidence>
<protein>
    <submittedName>
        <fullName evidence="2">Uncharacterized protein</fullName>
    </submittedName>
</protein>
<sequence length="281" mass="27669">MDWMPQPDSSSMQGVSRRHSGEVRHAKPAAAAGGVRDVLHVELPPISTARQDSPEPVPQQGQQQQQQQQQQGPLHFVRGLVALPAAAQGAASSIGSAAGHVWGRAGDAWRGLARHFQPAEAAAAAAAAASGTAAAGAGSDTSSQDAVKGVGGSRDQRVKPNGPQAIKPAQPAAAAAAAAVAVGEGSMGALARSKSGTAATGRGRSVSSTGRASSEQRGVAPKLFRACVKGAAVAAAVAIGAGLAGVGLGVREGAGGGVRRGEQRHSRPYAAAVPAQAVPSG</sequence>
<organism evidence="2 3">
    <name type="scientific">Tetradesmus obliquus</name>
    <name type="common">Green alga</name>
    <name type="synonym">Acutodesmus obliquus</name>
    <dbReference type="NCBI Taxonomy" id="3088"/>
    <lineage>
        <taxon>Eukaryota</taxon>
        <taxon>Viridiplantae</taxon>
        <taxon>Chlorophyta</taxon>
        <taxon>core chlorophytes</taxon>
        <taxon>Chlorophyceae</taxon>
        <taxon>CS clade</taxon>
        <taxon>Sphaeropleales</taxon>
        <taxon>Scenedesmaceae</taxon>
        <taxon>Tetradesmus</taxon>
    </lineage>
</organism>
<feature type="region of interest" description="Disordered" evidence="1">
    <location>
        <begin position="1"/>
        <end position="72"/>
    </location>
</feature>
<accession>A0A383WJG8</accession>
<proteinExistence type="predicted"/>
<name>A0A383WJG8_TETOB</name>
<dbReference type="AlphaFoldDB" id="A0A383WJG8"/>
<feature type="compositionally biased region" description="Polar residues" evidence="1">
    <location>
        <begin position="205"/>
        <end position="216"/>
    </location>
</feature>
<keyword evidence="3" id="KW-1185">Reference proteome</keyword>
<reference evidence="2 3" key="1">
    <citation type="submission" date="2016-10" db="EMBL/GenBank/DDBJ databases">
        <authorList>
            <person name="Cai Z."/>
        </authorList>
    </citation>
    <scope>NUCLEOTIDE SEQUENCE [LARGE SCALE GENOMIC DNA]</scope>
</reference>
<feature type="compositionally biased region" description="Low complexity" evidence="1">
    <location>
        <begin position="270"/>
        <end position="281"/>
    </location>
</feature>
<dbReference type="EMBL" id="FNXT01001291">
    <property type="protein sequence ID" value="SZX77605.1"/>
    <property type="molecule type" value="Genomic_DNA"/>
</dbReference>
<feature type="region of interest" description="Disordered" evidence="1">
    <location>
        <begin position="134"/>
        <end position="170"/>
    </location>
</feature>
<dbReference type="Proteomes" id="UP000256970">
    <property type="component" value="Unassembled WGS sequence"/>
</dbReference>
<gene>
    <name evidence="2" type="ORF">BQ4739_LOCUS17958</name>
</gene>
<feature type="region of interest" description="Disordered" evidence="1">
    <location>
        <begin position="255"/>
        <end position="281"/>
    </location>
</feature>
<evidence type="ECO:0000313" key="2">
    <source>
        <dbReference type="EMBL" id="SZX77605.1"/>
    </source>
</evidence>
<feature type="compositionally biased region" description="Low complexity" evidence="1">
    <location>
        <begin position="59"/>
        <end position="72"/>
    </location>
</feature>
<evidence type="ECO:0000313" key="3">
    <source>
        <dbReference type="Proteomes" id="UP000256970"/>
    </source>
</evidence>
<feature type="region of interest" description="Disordered" evidence="1">
    <location>
        <begin position="190"/>
        <end position="218"/>
    </location>
</feature>